<feature type="chain" id="PRO_5016663617" description="Allene oxide cyclase barrel-like domain-containing protein" evidence="1">
    <location>
        <begin position="34"/>
        <end position="173"/>
    </location>
</feature>
<feature type="signal peptide" evidence="1">
    <location>
        <begin position="1"/>
        <end position="33"/>
    </location>
</feature>
<organism evidence="2 3">
    <name type="scientific">Actinomadura logoneensis</name>
    <dbReference type="NCBI Taxonomy" id="2293572"/>
    <lineage>
        <taxon>Bacteria</taxon>
        <taxon>Bacillati</taxon>
        <taxon>Actinomycetota</taxon>
        <taxon>Actinomycetes</taxon>
        <taxon>Streptosporangiales</taxon>
        <taxon>Thermomonosporaceae</taxon>
        <taxon>Actinomadura</taxon>
    </lineage>
</organism>
<evidence type="ECO:0000256" key="1">
    <source>
        <dbReference type="SAM" id="SignalP"/>
    </source>
</evidence>
<evidence type="ECO:0008006" key="4">
    <source>
        <dbReference type="Google" id="ProtNLM"/>
    </source>
</evidence>
<comment type="caution">
    <text evidence="2">The sequence shown here is derived from an EMBL/GenBank/DDBJ whole genome shotgun (WGS) entry which is preliminary data.</text>
</comment>
<evidence type="ECO:0000313" key="3">
    <source>
        <dbReference type="Proteomes" id="UP000261811"/>
    </source>
</evidence>
<name>A0A372JLV0_9ACTN</name>
<accession>A0A372JLV0</accession>
<dbReference type="OrthoDB" id="3530191at2"/>
<reference evidence="2 3" key="1">
    <citation type="submission" date="2018-08" db="EMBL/GenBank/DDBJ databases">
        <title>Actinomadura jelena sp. nov., a novel Actinomycete isolated from soil in Chad.</title>
        <authorList>
            <person name="Shi L."/>
        </authorList>
    </citation>
    <scope>NUCLEOTIDE SEQUENCE [LARGE SCALE GENOMIC DNA]</scope>
    <source>
        <strain evidence="2 3">NEAU-G17</strain>
    </source>
</reference>
<gene>
    <name evidence="2" type="ORF">DZF91_14215</name>
</gene>
<keyword evidence="1" id="KW-0732">Signal</keyword>
<dbReference type="AlphaFoldDB" id="A0A372JLV0"/>
<protein>
    <recommendedName>
        <fullName evidence="4">Allene oxide cyclase barrel-like domain-containing protein</fullName>
    </recommendedName>
</protein>
<evidence type="ECO:0000313" key="2">
    <source>
        <dbReference type="EMBL" id="RFU40991.1"/>
    </source>
</evidence>
<dbReference type="EMBL" id="QURH01000243">
    <property type="protein sequence ID" value="RFU40991.1"/>
    <property type="molecule type" value="Genomic_DNA"/>
</dbReference>
<proteinExistence type="predicted"/>
<keyword evidence="3" id="KW-1185">Reference proteome</keyword>
<sequence length="173" mass="18746">MFDPTTVVRRTASAATAVACAAFLVGAGPSASAARGTWQPYRAKPFEDVGVCAFPVRGDIVSDDEEVRILSTYPDGRIEREEFRGPLVVRFTGNGHSVVRDVSGYALFHYLKDGTRLARFDGGFSFRIKQGNVGYPAGNYILHGRFTVVVKADGNRIIHPAHAAIENLCDTLA</sequence>
<dbReference type="Proteomes" id="UP000261811">
    <property type="component" value="Unassembled WGS sequence"/>
</dbReference>
<dbReference type="RefSeq" id="WP_117357944.1">
    <property type="nucleotide sequence ID" value="NZ_QURH01000243.1"/>
</dbReference>